<comment type="caution">
    <text evidence="9">The sequence shown here is derived from an EMBL/GenBank/DDBJ whole genome shotgun (WGS) entry which is preliminary data.</text>
</comment>
<evidence type="ECO:0000256" key="5">
    <source>
        <dbReference type="ARBA" id="ARBA00022827"/>
    </source>
</evidence>
<dbReference type="PANTHER" id="PTHR43876:SF7">
    <property type="entry name" value="UBIQUINONE BIOSYNTHESIS MONOOXYGENASE COQ6, MITOCHONDRIAL"/>
    <property type="match status" value="1"/>
</dbReference>
<dbReference type="Pfam" id="PF01494">
    <property type="entry name" value="FAD_binding_3"/>
    <property type="match status" value="1"/>
</dbReference>
<evidence type="ECO:0000256" key="1">
    <source>
        <dbReference type="ARBA" id="ARBA00001974"/>
    </source>
</evidence>
<dbReference type="SUPFAM" id="SSF51905">
    <property type="entry name" value="FAD/NAD(P)-binding domain"/>
    <property type="match status" value="1"/>
</dbReference>
<keyword evidence="5" id="KW-0274">FAD</keyword>
<comment type="cofactor">
    <cofactor evidence="1">
        <name>FAD</name>
        <dbReference type="ChEBI" id="CHEBI:57692"/>
    </cofactor>
</comment>
<sequence>MSVVRADVFVSGGGLAGLAAAAAFGQAGFSVLLADPAPPPAPDAATRDLRSTAFLGPSRDLLDRIGLWDTLAPHAVRLDALRIVDTEGWPPEIRETRLFEPAELGAETFGWNLPNALTRHHMMDALARMPEVEIAWGTGFRGLLTRTGEARVTLTDGRVVAARLAVAADGRDSPLREAAGITATTRRYGQRAFAFTATHPVPHAGISTEVYNQGGAFTTVPVQDIDGVPASAIVWMNDGRRAADLAALDDAEFAQEMTDRACGILGPMERASPMGQWPVITRTADCLTAERVALVAESAHVLPPIGAQGLNTSLNDIALLAGLAADDPDALGTPGQLDAYARRRHADIAVRAQVIDLYNRVCRSGQPPIQALRRAGLRLVHDTPLRGRIMQAGLGGR</sequence>
<dbReference type="PANTHER" id="PTHR43876">
    <property type="entry name" value="UBIQUINONE BIOSYNTHESIS MONOOXYGENASE COQ6, MITOCHONDRIAL"/>
    <property type="match status" value="1"/>
</dbReference>
<dbReference type="InterPro" id="IPR036188">
    <property type="entry name" value="FAD/NAD-bd_sf"/>
</dbReference>
<dbReference type="InterPro" id="IPR002938">
    <property type="entry name" value="FAD-bd"/>
</dbReference>
<dbReference type="Gene3D" id="3.50.50.60">
    <property type="entry name" value="FAD/NAD(P)-binding domain"/>
    <property type="match status" value="2"/>
</dbReference>
<evidence type="ECO:0000256" key="2">
    <source>
        <dbReference type="ARBA" id="ARBA00004749"/>
    </source>
</evidence>
<dbReference type="Proteomes" id="UP001595632">
    <property type="component" value="Unassembled WGS sequence"/>
</dbReference>
<evidence type="ECO:0000313" key="9">
    <source>
        <dbReference type="EMBL" id="MFC3143306.1"/>
    </source>
</evidence>
<evidence type="ECO:0000259" key="8">
    <source>
        <dbReference type="Pfam" id="PF01494"/>
    </source>
</evidence>
<keyword evidence="4" id="KW-0285">Flavoprotein</keyword>
<evidence type="ECO:0000313" key="10">
    <source>
        <dbReference type="Proteomes" id="UP001595632"/>
    </source>
</evidence>
<keyword evidence="10" id="KW-1185">Reference proteome</keyword>
<evidence type="ECO:0000256" key="7">
    <source>
        <dbReference type="ARBA" id="ARBA00023033"/>
    </source>
</evidence>
<name>A0ABV7GUW9_9RHOB</name>
<evidence type="ECO:0000256" key="3">
    <source>
        <dbReference type="ARBA" id="ARBA00005349"/>
    </source>
</evidence>
<accession>A0ABV7GUW9</accession>
<reference evidence="10" key="1">
    <citation type="journal article" date="2019" name="Int. J. Syst. Evol. Microbiol.">
        <title>The Global Catalogue of Microorganisms (GCM) 10K type strain sequencing project: providing services to taxonomists for standard genome sequencing and annotation.</title>
        <authorList>
            <consortium name="The Broad Institute Genomics Platform"/>
            <consortium name="The Broad Institute Genome Sequencing Center for Infectious Disease"/>
            <person name="Wu L."/>
            <person name="Ma J."/>
        </authorList>
    </citation>
    <scope>NUCLEOTIDE SEQUENCE [LARGE SCALE GENOMIC DNA]</scope>
    <source>
        <strain evidence="10">KCTC 52366</strain>
    </source>
</reference>
<proteinExistence type="inferred from homology"/>
<dbReference type="PRINTS" id="PR00420">
    <property type="entry name" value="RNGMNOXGNASE"/>
</dbReference>
<gene>
    <name evidence="9" type="ORF">ACFOGP_11330</name>
</gene>
<keyword evidence="6" id="KW-0560">Oxidoreductase</keyword>
<dbReference type="RefSeq" id="WP_275633275.1">
    <property type="nucleotide sequence ID" value="NZ_JARGYD010000004.1"/>
</dbReference>
<comment type="pathway">
    <text evidence="2">Cofactor biosynthesis; ubiquinone biosynthesis.</text>
</comment>
<dbReference type="InterPro" id="IPR010971">
    <property type="entry name" value="UbiH/COQ6"/>
</dbReference>
<keyword evidence="7 9" id="KW-0503">Monooxygenase</keyword>
<evidence type="ECO:0000256" key="6">
    <source>
        <dbReference type="ARBA" id="ARBA00023002"/>
    </source>
</evidence>
<organism evidence="9 10">
    <name type="scientific">Psychromarinibacter halotolerans</name>
    <dbReference type="NCBI Taxonomy" id="1775175"/>
    <lineage>
        <taxon>Bacteria</taxon>
        <taxon>Pseudomonadati</taxon>
        <taxon>Pseudomonadota</taxon>
        <taxon>Alphaproteobacteria</taxon>
        <taxon>Rhodobacterales</taxon>
        <taxon>Paracoccaceae</taxon>
        <taxon>Psychromarinibacter</taxon>
    </lineage>
</organism>
<dbReference type="GO" id="GO:0004497">
    <property type="term" value="F:monooxygenase activity"/>
    <property type="evidence" value="ECO:0007669"/>
    <property type="project" value="UniProtKB-KW"/>
</dbReference>
<dbReference type="EMBL" id="JBHRTB010000010">
    <property type="protein sequence ID" value="MFC3143306.1"/>
    <property type="molecule type" value="Genomic_DNA"/>
</dbReference>
<dbReference type="NCBIfam" id="TIGR01988">
    <property type="entry name" value="Ubi-OHases"/>
    <property type="match status" value="1"/>
</dbReference>
<protein>
    <submittedName>
        <fullName evidence="9">FAD-dependent monooxygenase</fullName>
    </submittedName>
</protein>
<feature type="domain" description="FAD-binding" evidence="8">
    <location>
        <begin position="6"/>
        <end position="346"/>
    </location>
</feature>
<evidence type="ECO:0000256" key="4">
    <source>
        <dbReference type="ARBA" id="ARBA00022630"/>
    </source>
</evidence>
<comment type="similarity">
    <text evidence="3">Belongs to the UbiH/COQ6 family.</text>
</comment>
<dbReference type="InterPro" id="IPR051205">
    <property type="entry name" value="UbiH/COQ6_monooxygenase"/>
</dbReference>